<dbReference type="RefSeq" id="WP_198578340.1">
    <property type="nucleotide sequence ID" value="NZ_JADWOX010000022.1"/>
</dbReference>
<evidence type="ECO:0000313" key="2">
    <source>
        <dbReference type="Proteomes" id="UP000639859"/>
    </source>
</evidence>
<protein>
    <submittedName>
        <fullName evidence="1">Uncharacterized protein</fullName>
    </submittedName>
</protein>
<proteinExistence type="predicted"/>
<gene>
    <name evidence="1" type="ORF">I4Q42_22510</name>
</gene>
<name>A0ABS0T3V2_9CAUL</name>
<comment type="caution">
    <text evidence="1">The sequence shown here is derived from an EMBL/GenBank/DDBJ whole genome shotgun (WGS) entry which is preliminary data.</text>
</comment>
<sequence length="110" mass="12157">MHDLNTTTRIELSNRPGQFAVLCEAGAAFLAANDIRSLFICLDGARRYGYVSHYSPNRKGQMDTLARGLLGAGKGEQVRYRDGNVLNLRLNNLKIVRTYSANRRTQGGVA</sequence>
<dbReference type="EMBL" id="JADWOX010000022">
    <property type="protein sequence ID" value="MBI1686451.1"/>
    <property type="molecule type" value="Genomic_DNA"/>
</dbReference>
<reference evidence="1 2" key="1">
    <citation type="submission" date="2020-11" db="EMBL/GenBank/DDBJ databases">
        <title>genome sequence of strain KACC 18849.</title>
        <authorList>
            <person name="Gao J."/>
            <person name="Zhang X."/>
        </authorList>
    </citation>
    <scope>NUCLEOTIDE SEQUENCE [LARGE SCALE GENOMIC DNA]</scope>
    <source>
        <strain evidence="1 2">KACC 18849</strain>
    </source>
</reference>
<accession>A0ABS0T3V2</accession>
<organism evidence="1 2">
    <name type="scientific">Caulobacter hibisci</name>
    <dbReference type="NCBI Taxonomy" id="2035993"/>
    <lineage>
        <taxon>Bacteria</taxon>
        <taxon>Pseudomonadati</taxon>
        <taxon>Pseudomonadota</taxon>
        <taxon>Alphaproteobacteria</taxon>
        <taxon>Caulobacterales</taxon>
        <taxon>Caulobacteraceae</taxon>
        <taxon>Caulobacter</taxon>
    </lineage>
</organism>
<evidence type="ECO:0000313" key="1">
    <source>
        <dbReference type="EMBL" id="MBI1686451.1"/>
    </source>
</evidence>
<keyword evidence="2" id="KW-1185">Reference proteome</keyword>
<dbReference type="Proteomes" id="UP000639859">
    <property type="component" value="Unassembled WGS sequence"/>
</dbReference>